<evidence type="ECO:0000313" key="6">
    <source>
        <dbReference type="Proteomes" id="UP000238954"/>
    </source>
</evidence>
<dbReference type="InterPro" id="IPR036388">
    <property type="entry name" value="WH-like_DNA-bd_sf"/>
</dbReference>
<dbReference type="PANTHER" id="PTHR43537:SF5">
    <property type="entry name" value="UXU OPERON TRANSCRIPTIONAL REGULATOR"/>
    <property type="match status" value="1"/>
</dbReference>
<comment type="caution">
    <text evidence="5">The sequence shown here is derived from an EMBL/GenBank/DDBJ whole genome shotgun (WGS) entry which is preliminary data.</text>
</comment>
<keyword evidence="2" id="KW-0238">DNA-binding</keyword>
<name>A0A2S8B5X6_9SPHN</name>
<evidence type="ECO:0000256" key="2">
    <source>
        <dbReference type="ARBA" id="ARBA00023125"/>
    </source>
</evidence>
<dbReference type="InterPro" id="IPR011711">
    <property type="entry name" value="GntR_C"/>
</dbReference>
<gene>
    <name evidence="5" type="ORF">CVO77_04030</name>
</gene>
<dbReference type="SUPFAM" id="SSF48008">
    <property type="entry name" value="GntR ligand-binding domain-like"/>
    <property type="match status" value="1"/>
</dbReference>
<dbReference type="CDD" id="cd07377">
    <property type="entry name" value="WHTH_GntR"/>
    <property type="match status" value="1"/>
</dbReference>
<dbReference type="SMART" id="SM00345">
    <property type="entry name" value="HTH_GNTR"/>
    <property type="match status" value="1"/>
</dbReference>
<dbReference type="InterPro" id="IPR036390">
    <property type="entry name" value="WH_DNA-bd_sf"/>
</dbReference>
<evidence type="ECO:0000259" key="4">
    <source>
        <dbReference type="PROSITE" id="PS50949"/>
    </source>
</evidence>
<sequence length="291" mass="32366">MQACSAIIADELFKTGAGFATMVARHLFDMFLQEGGSQPTGRIRVPKTSELVADQIRAQIVRGELDEGSNLPPEGILMETLGISRPTLREAFRILEAEGLISVARGARTGAAVHKPSVDKFTRYAGYVLQSQGANIADLYQARLAIEPTVVRWLATAKGQTPGMENLRMLLRHMATLLQKESYDEFIDCVAIFHQALVEATGNKTLSFMNRMLLNLVQNHQNDYRRRTPRKHETRIKIIRTGLRSYEKLVTLIDAGAVEEAVAHWRLHLDNANATWAGKGEGERVVDSISD</sequence>
<dbReference type="GO" id="GO:0003700">
    <property type="term" value="F:DNA-binding transcription factor activity"/>
    <property type="evidence" value="ECO:0007669"/>
    <property type="project" value="InterPro"/>
</dbReference>
<keyword evidence="3" id="KW-0804">Transcription</keyword>
<dbReference type="AlphaFoldDB" id="A0A2S8B5X6"/>
<dbReference type="PROSITE" id="PS50949">
    <property type="entry name" value="HTH_GNTR"/>
    <property type="match status" value="1"/>
</dbReference>
<dbReference type="Pfam" id="PF00392">
    <property type="entry name" value="GntR"/>
    <property type="match status" value="1"/>
</dbReference>
<dbReference type="GO" id="GO:0003677">
    <property type="term" value="F:DNA binding"/>
    <property type="evidence" value="ECO:0007669"/>
    <property type="project" value="UniProtKB-KW"/>
</dbReference>
<dbReference type="Proteomes" id="UP000238954">
    <property type="component" value="Chromosome"/>
</dbReference>
<proteinExistence type="predicted"/>
<feature type="domain" description="HTH gntR-type" evidence="4">
    <location>
        <begin position="46"/>
        <end position="116"/>
    </location>
</feature>
<organism evidence="5 6">
    <name type="scientific">Sphingopyxis lindanitolerans</name>
    <dbReference type="NCBI Taxonomy" id="2054227"/>
    <lineage>
        <taxon>Bacteria</taxon>
        <taxon>Pseudomonadati</taxon>
        <taxon>Pseudomonadota</taxon>
        <taxon>Alphaproteobacteria</taxon>
        <taxon>Sphingomonadales</taxon>
        <taxon>Sphingomonadaceae</taxon>
        <taxon>Sphingopyxis</taxon>
    </lineage>
</organism>
<keyword evidence="6" id="KW-1185">Reference proteome</keyword>
<dbReference type="PRINTS" id="PR00035">
    <property type="entry name" value="HTHGNTR"/>
</dbReference>
<dbReference type="EMBL" id="PHFW01000002">
    <property type="protein sequence ID" value="PQM27743.1"/>
    <property type="molecule type" value="Genomic_DNA"/>
</dbReference>
<dbReference type="InterPro" id="IPR000524">
    <property type="entry name" value="Tscrpt_reg_HTH_GntR"/>
</dbReference>
<dbReference type="InterPro" id="IPR008920">
    <property type="entry name" value="TF_FadR/GntR_C"/>
</dbReference>
<dbReference type="SMART" id="SM00895">
    <property type="entry name" value="FCD"/>
    <property type="match status" value="1"/>
</dbReference>
<evidence type="ECO:0000313" key="5">
    <source>
        <dbReference type="EMBL" id="PQM27743.1"/>
    </source>
</evidence>
<dbReference type="Pfam" id="PF07729">
    <property type="entry name" value="FCD"/>
    <property type="match status" value="1"/>
</dbReference>
<accession>A0A2S8B5X6</accession>
<dbReference type="SUPFAM" id="SSF46785">
    <property type="entry name" value="Winged helix' DNA-binding domain"/>
    <property type="match status" value="1"/>
</dbReference>
<evidence type="ECO:0000256" key="1">
    <source>
        <dbReference type="ARBA" id="ARBA00023015"/>
    </source>
</evidence>
<keyword evidence="1" id="KW-0805">Transcription regulation</keyword>
<dbReference type="PANTHER" id="PTHR43537">
    <property type="entry name" value="TRANSCRIPTIONAL REGULATOR, GNTR FAMILY"/>
    <property type="match status" value="1"/>
</dbReference>
<dbReference type="Gene3D" id="1.20.120.530">
    <property type="entry name" value="GntR ligand-binding domain-like"/>
    <property type="match status" value="1"/>
</dbReference>
<reference evidence="6" key="1">
    <citation type="submission" date="2017-11" db="EMBL/GenBank/DDBJ databases">
        <title>The complete genome sequence of Sphingopyxis pomeranensis sp. nov. strain WS5A3p.</title>
        <authorList>
            <person name="Kaminski M.A."/>
        </authorList>
    </citation>
    <scope>NUCLEOTIDE SEQUENCE [LARGE SCALE GENOMIC DNA]</scope>
    <source>
        <strain evidence="6">WS5A3p</strain>
    </source>
</reference>
<dbReference type="Gene3D" id="1.10.10.10">
    <property type="entry name" value="Winged helix-like DNA-binding domain superfamily/Winged helix DNA-binding domain"/>
    <property type="match status" value="1"/>
</dbReference>
<protein>
    <submittedName>
        <fullName evidence="5">FadR family transcriptional regulator</fullName>
    </submittedName>
</protein>
<evidence type="ECO:0000256" key="3">
    <source>
        <dbReference type="ARBA" id="ARBA00023163"/>
    </source>
</evidence>